<dbReference type="PROSITE" id="PS50109">
    <property type="entry name" value="HIS_KIN"/>
    <property type="match status" value="1"/>
</dbReference>
<feature type="transmembrane region" description="Helical" evidence="3">
    <location>
        <begin position="81"/>
        <end position="100"/>
    </location>
</feature>
<dbReference type="PANTHER" id="PTHR40448:SF1">
    <property type="entry name" value="TWO-COMPONENT SENSOR HISTIDINE KINASE"/>
    <property type="match status" value="1"/>
</dbReference>
<evidence type="ECO:0000313" key="6">
    <source>
        <dbReference type="Proteomes" id="UP000000378"/>
    </source>
</evidence>
<accession>D7CK51</accession>
<keyword evidence="1 5" id="KW-0808">Transferase</keyword>
<evidence type="ECO:0000256" key="1">
    <source>
        <dbReference type="ARBA" id="ARBA00022777"/>
    </source>
</evidence>
<dbReference type="InterPro" id="IPR003594">
    <property type="entry name" value="HATPase_dom"/>
</dbReference>
<dbReference type="InterPro" id="IPR005467">
    <property type="entry name" value="His_kinase_dom"/>
</dbReference>
<feature type="domain" description="Histidine kinase" evidence="4">
    <location>
        <begin position="117"/>
        <end position="321"/>
    </location>
</feature>
<dbReference type="Proteomes" id="UP000000378">
    <property type="component" value="Chromosome"/>
</dbReference>
<reference evidence="5 6" key="2">
    <citation type="journal article" date="2010" name="Stand. Genomic Sci.">
        <title>Complete genome sequence of Syntrophothermus lipocalidus type strain (TGB-C1).</title>
        <authorList>
            <person name="Djao O.D."/>
            <person name="Zhang X."/>
            <person name="Lucas S."/>
            <person name="Lapidus A."/>
            <person name="Del Rio T.G."/>
            <person name="Nolan M."/>
            <person name="Tice H."/>
            <person name="Cheng J.F."/>
            <person name="Han C."/>
            <person name="Tapia R."/>
            <person name="Goodwin L."/>
            <person name="Pitluck S."/>
            <person name="Liolios K."/>
            <person name="Ivanova N."/>
            <person name="Mavromatis K."/>
            <person name="Mikhailova N."/>
            <person name="Ovchinnikova G."/>
            <person name="Pati A."/>
            <person name="Brambilla E."/>
            <person name="Chen A."/>
            <person name="Palaniappan K."/>
            <person name="Land M."/>
            <person name="Hauser L."/>
            <person name="Chang Y.J."/>
            <person name="Jeffries C.D."/>
            <person name="Rohde M."/>
            <person name="Sikorski J."/>
            <person name="Spring S."/>
            <person name="Goker M."/>
            <person name="Detter J.C."/>
            <person name="Woyke T."/>
            <person name="Bristow J."/>
            <person name="Eisen J.A."/>
            <person name="Markowitz V."/>
            <person name="Hugenholtz P."/>
            <person name="Kyrpides N.C."/>
            <person name="Klenk H.P."/>
        </authorList>
    </citation>
    <scope>NUCLEOTIDE SEQUENCE [LARGE SCALE GENOMIC DNA]</scope>
    <source>
        <strain evidence="6">DSM 12680 / TGB-C1</strain>
    </source>
</reference>
<name>D7CK51_SYNLT</name>
<dbReference type="GO" id="GO:0000160">
    <property type="term" value="P:phosphorelay signal transduction system"/>
    <property type="evidence" value="ECO:0007669"/>
    <property type="project" value="UniProtKB-KW"/>
</dbReference>
<organism evidence="5 6">
    <name type="scientific">Syntrophothermus lipocalidus (strain DSM 12680 / TGB-C1)</name>
    <dbReference type="NCBI Taxonomy" id="643648"/>
    <lineage>
        <taxon>Bacteria</taxon>
        <taxon>Bacillati</taxon>
        <taxon>Bacillota</taxon>
        <taxon>Clostridia</taxon>
        <taxon>Eubacteriales</taxon>
        <taxon>Syntrophomonadaceae</taxon>
        <taxon>Syntrophothermus</taxon>
    </lineage>
</organism>
<dbReference type="eggNOG" id="COG3290">
    <property type="taxonomic scope" value="Bacteria"/>
</dbReference>
<dbReference type="Gene3D" id="1.10.287.130">
    <property type="match status" value="1"/>
</dbReference>
<keyword evidence="3" id="KW-0812">Transmembrane</keyword>
<dbReference type="STRING" id="643648.Slip_0381"/>
<gene>
    <name evidence="5" type="ordered locus">Slip_0381</name>
</gene>
<keyword evidence="3" id="KW-0472">Membrane</keyword>
<feature type="transmembrane region" description="Helical" evidence="3">
    <location>
        <begin position="53"/>
        <end position="75"/>
    </location>
</feature>
<dbReference type="PANTHER" id="PTHR40448">
    <property type="entry name" value="TWO-COMPONENT SENSOR HISTIDINE KINASE"/>
    <property type="match status" value="1"/>
</dbReference>
<keyword evidence="3" id="KW-1133">Transmembrane helix</keyword>
<dbReference type="HOGENOM" id="CLU_020211_8_0_9"/>
<proteinExistence type="predicted"/>
<reference evidence="6" key="1">
    <citation type="journal article" date="2010" name="Stand. Genomic Sci.">
        <title>Complete genome sequence of Syntrophothermus lipocalidus type strain (TGB-C1T).</title>
        <authorList>
            <consortium name="US DOE Joint Genome Institute (JGI-PGF)"/>
            <person name="Djao O."/>
            <person name="Zhang X."/>
            <person name="Lucas S."/>
            <person name="Lapidus A."/>
            <person name="Glavina Del Rio T."/>
            <person name="Nolan M."/>
            <person name="Tice H."/>
            <person name="Cheng J."/>
            <person name="Han C."/>
            <person name="Tapia R."/>
            <person name="Goodwin L."/>
            <person name="Pitluck S."/>
            <person name="Liolios K."/>
            <person name="Ivanova N."/>
            <person name="Mavromatis K."/>
            <person name="Mikhailova N."/>
            <person name="Ovchinnikova G."/>
            <person name="Pati A."/>
            <person name="Brambilla E."/>
            <person name="Chen A."/>
            <person name="Palaniappan K."/>
            <person name="Land M."/>
            <person name="Hauser L."/>
            <person name="Chang Y."/>
            <person name="Jeffries C."/>
            <person name="Rohde M."/>
            <person name="Sikorski J."/>
            <person name="Spring S."/>
            <person name="Goker M."/>
            <person name="Detter J."/>
            <person name="Woyke T."/>
            <person name="Bristow J."/>
            <person name="Eisen J."/>
            <person name="Markowitz V."/>
            <person name="Hugenholtz P."/>
            <person name="Kyrpides N."/>
            <person name="Klenk H."/>
        </authorList>
    </citation>
    <scope>NUCLEOTIDE SEQUENCE [LARGE SCALE GENOMIC DNA]</scope>
    <source>
        <strain evidence="6">DSM 12680 / TGB-C1</strain>
    </source>
</reference>
<keyword evidence="6" id="KW-1185">Reference proteome</keyword>
<evidence type="ECO:0000256" key="3">
    <source>
        <dbReference type="SAM" id="Phobius"/>
    </source>
</evidence>
<dbReference type="Pfam" id="PF14689">
    <property type="entry name" value="SPOB_a"/>
    <property type="match status" value="1"/>
</dbReference>
<dbReference type="Pfam" id="PF02518">
    <property type="entry name" value="HATPase_c"/>
    <property type="match status" value="1"/>
</dbReference>
<evidence type="ECO:0000313" key="5">
    <source>
        <dbReference type="EMBL" id="ADI01165.1"/>
    </source>
</evidence>
<evidence type="ECO:0000259" key="4">
    <source>
        <dbReference type="PROSITE" id="PS50109"/>
    </source>
</evidence>
<dbReference type="OrthoDB" id="84942at2"/>
<dbReference type="Gene3D" id="3.30.565.10">
    <property type="entry name" value="Histidine kinase-like ATPase, C-terminal domain"/>
    <property type="match status" value="1"/>
</dbReference>
<keyword evidence="1 5" id="KW-0418">Kinase</keyword>
<dbReference type="RefSeq" id="WP_013174567.1">
    <property type="nucleotide sequence ID" value="NC_014220.1"/>
</dbReference>
<dbReference type="SUPFAM" id="SSF55874">
    <property type="entry name" value="ATPase domain of HSP90 chaperone/DNA topoisomerase II/histidine kinase"/>
    <property type="match status" value="1"/>
</dbReference>
<keyword evidence="2" id="KW-0902">Two-component regulatory system</keyword>
<dbReference type="GO" id="GO:0042802">
    <property type="term" value="F:identical protein binding"/>
    <property type="evidence" value="ECO:0007669"/>
    <property type="project" value="TreeGrafter"/>
</dbReference>
<evidence type="ECO:0000256" key="2">
    <source>
        <dbReference type="ARBA" id="ARBA00023012"/>
    </source>
</evidence>
<dbReference type="GO" id="GO:0016301">
    <property type="term" value="F:kinase activity"/>
    <property type="evidence" value="ECO:0007669"/>
    <property type="project" value="UniProtKB-KW"/>
</dbReference>
<dbReference type="EMBL" id="CP002048">
    <property type="protein sequence ID" value="ADI01165.1"/>
    <property type="molecule type" value="Genomic_DNA"/>
</dbReference>
<dbReference type="InterPro" id="IPR036890">
    <property type="entry name" value="HATPase_C_sf"/>
</dbReference>
<sequence length="321" mass="35997">MFSCKPAAWPSWLKAAVPVYLLAVYKAHRIRATFGSFWSKINQRRKFYQWNSLFFAVLLQALLLGSFTLTVAQGLSSRTHPVVLGLFFLSLMGLNVYILLRSAHVVEAKILTETQSTISDDIMNLITAVRSQRHDFLHHIQVISSLYHTGNMEALGQYLSQVTVDVSRLNNLLKITSPFIAALLNIKLCQAEAKGVRLDVEVEGQVFGSSTRDYDLARVLGNLIDNAIEAVETKEPPDKWVTVVIRGRGPFLVFSITNPGEISPQLRSEIFKSGFTTKGNQHLGLGLRICQDLTKKLHGRLECRSWPEGQVTFTLTLPRND</sequence>
<dbReference type="SMART" id="SM00387">
    <property type="entry name" value="HATPase_c"/>
    <property type="match status" value="1"/>
</dbReference>
<dbReference type="InterPro" id="IPR039506">
    <property type="entry name" value="SPOB_a"/>
</dbReference>
<dbReference type="KEGG" id="slp:Slip_0381"/>
<protein>
    <submittedName>
        <fullName evidence="5">Signal transduction histidine kinase regulating citrate/malate metabolism</fullName>
    </submittedName>
</protein>
<dbReference type="AlphaFoldDB" id="D7CK51"/>